<dbReference type="GO" id="GO:0030246">
    <property type="term" value="F:carbohydrate binding"/>
    <property type="evidence" value="ECO:0007669"/>
    <property type="project" value="InterPro"/>
</dbReference>
<dbReference type="Gene3D" id="1.20.1270.50">
    <property type="entry name" value="Glycoside hydrolase family 38, central domain"/>
    <property type="match status" value="1"/>
</dbReference>
<dbReference type="InterPro" id="IPR028995">
    <property type="entry name" value="Glyco_hydro_57/38_cen_sf"/>
</dbReference>
<evidence type="ECO:0000313" key="6">
    <source>
        <dbReference type="EMBL" id="HIU93027.1"/>
    </source>
</evidence>
<dbReference type="SMART" id="SM00872">
    <property type="entry name" value="Alpha-mann_mid"/>
    <property type="match status" value="1"/>
</dbReference>
<dbReference type="PANTHER" id="PTHR46017:SF2">
    <property type="entry name" value="MANNOSYLGLYCERATE HYDROLASE"/>
    <property type="match status" value="1"/>
</dbReference>
<dbReference type="InterPro" id="IPR037094">
    <property type="entry name" value="Glyco_hydro_38_cen_sf"/>
</dbReference>
<keyword evidence="2" id="KW-0479">Metal-binding</keyword>
<dbReference type="SUPFAM" id="SSF88688">
    <property type="entry name" value="Families 57/38 glycoside transferase middle domain"/>
    <property type="match status" value="1"/>
</dbReference>
<dbReference type="SUPFAM" id="SSF74650">
    <property type="entry name" value="Galactose mutarotase-like"/>
    <property type="match status" value="1"/>
</dbReference>
<reference evidence="6" key="2">
    <citation type="journal article" date="2021" name="PeerJ">
        <title>Extensive microbial diversity within the chicken gut microbiome revealed by metagenomics and culture.</title>
        <authorList>
            <person name="Gilroy R."/>
            <person name="Ravi A."/>
            <person name="Getino M."/>
            <person name="Pursley I."/>
            <person name="Horton D.L."/>
            <person name="Alikhan N.F."/>
            <person name="Baker D."/>
            <person name="Gharbi K."/>
            <person name="Hall N."/>
            <person name="Watson M."/>
            <person name="Adriaenssens E.M."/>
            <person name="Foster-Nyarko E."/>
            <person name="Jarju S."/>
            <person name="Secka A."/>
            <person name="Antonio M."/>
            <person name="Oren A."/>
            <person name="Chaudhuri R.R."/>
            <person name="La Ragione R."/>
            <person name="Hildebrand F."/>
            <person name="Pallen M.J."/>
        </authorList>
    </citation>
    <scope>NUCLEOTIDE SEQUENCE</scope>
    <source>
        <strain evidence="6">CHK154-7741</strain>
    </source>
</reference>
<dbReference type="GO" id="GO:0009313">
    <property type="term" value="P:oligosaccharide catabolic process"/>
    <property type="evidence" value="ECO:0007669"/>
    <property type="project" value="TreeGrafter"/>
</dbReference>
<dbReference type="Proteomes" id="UP000886748">
    <property type="component" value="Unassembled WGS sequence"/>
</dbReference>
<dbReference type="AlphaFoldDB" id="A0A9D1SSD1"/>
<evidence type="ECO:0000259" key="5">
    <source>
        <dbReference type="SMART" id="SM00872"/>
    </source>
</evidence>
<dbReference type="SUPFAM" id="SSF88713">
    <property type="entry name" value="Glycoside hydrolase/deacetylase"/>
    <property type="match status" value="1"/>
</dbReference>
<accession>A0A9D1SSD1</accession>
<name>A0A9D1SSD1_9CLOT</name>
<dbReference type="Gene3D" id="3.20.110.10">
    <property type="entry name" value="Glycoside hydrolase 38, N terminal domain"/>
    <property type="match status" value="1"/>
</dbReference>
<dbReference type="InterPro" id="IPR011330">
    <property type="entry name" value="Glyco_hydro/deAcase_b/a-brl"/>
</dbReference>
<dbReference type="GO" id="GO:0006013">
    <property type="term" value="P:mannose metabolic process"/>
    <property type="evidence" value="ECO:0007669"/>
    <property type="project" value="InterPro"/>
</dbReference>
<dbReference type="Pfam" id="PF01074">
    <property type="entry name" value="Glyco_hydro_38N"/>
    <property type="match status" value="1"/>
</dbReference>
<feature type="domain" description="Glycoside hydrolase family 38 central" evidence="5">
    <location>
        <begin position="270"/>
        <end position="344"/>
    </location>
</feature>
<evidence type="ECO:0000256" key="3">
    <source>
        <dbReference type="ARBA" id="ARBA00022801"/>
    </source>
</evidence>
<dbReference type="InterPro" id="IPR011013">
    <property type="entry name" value="Gal_mutarotase_sf_dom"/>
</dbReference>
<keyword evidence="3" id="KW-0378">Hydrolase</keyword>
<dbReference type="PANTHER" id="PTHR46017">
    <property type="entry name" value="ALPHA-MANNOSIDASE 2C1"/>
    <property type="match status" value="1"/>
</dbReference>
<dbReference type="GO" id="GO:0046872">
    <property type="term" value="F:metal ion binding"/>
    <property type="evidence" value="ECO:0007669"/>
    <property type="project" value="UniProtKB-KW"/>
</dbReference>
<dbReference type="Pfam" id="PF09261">
    <property type="entry name" value="Alpha-mann_mid"/>
    <property type="match status" value="1"/>
</dbReference>
<reference evidence="6" key="1">
    <citation type="submission" date="2020-10" db="EMBL/GenBank/DDBJ databases">
        <authorList>
            <person name="Gilroy R."/>
        </authorList>
    </citation>
    <scope>NUCLEOTIDE SEQUENCE</scope>
    <source>
        <strain evidence="6">CHK154-7741</strain>
    </source>
</reference>
<evidence type="ECO:0000256" key="1">
    <source>
        <dbReference type="ARBA" id="ARBA00009792"/>
    </source>
</evidence>
<evidence type="ECO:0000256" key="4">
    <source>
        <dbReference type="ARBA" id="ARBA00023295"/>
    </source>
</evidence>
<keyword evidence="4" id="KW-0326">Glycosidase</keyword>
<sequence>MKKKVYAYLHTHWDREWYREFEEFKVRLVEVFDDVLDKLEKNEIPSFYFDGQTAALQDYIEIRPEKQDFIKKLIKDKRLFIGPYYCSTDSFLVDSESLIKNLQMGISYSKAFGCHDYIAYHADTFGHSAHIPQIVKYFDINNAIFWRGLGELESEFLFNDLKSIYLIEGYFHDYFSAQISYEKKAEFLKRTLDRIAKYSSDNMLLPLGADHLAAPDNIKEQIKEVNKLLDDYEIVLSTPFEYLDKVQDNYKKNIRHEFRDTKRNFILPGVYSSRVDLKQQNAKLQWLLSRKLQPLQAIESFCEWGRGFQKETDSAFKELIKNHPHDSIYGCSVDNVHKENVMRFKKVSEASHAILNSIKRDLYNNNHLSIINLSNFDLKGAFRIKTHNKLDKKYNAQLIGKSKGFPLKKLYDINQIPVTEDFTTIYEYLIDLKKVKAFSSKKINEDDIQKQSFLKITEKSIENSNIKLEIKNGKIILTDKISGKVLRDFITIIDRKDNGDSYNFGAVKGDKPLNLVITGSKIIENANVRSKLQINALLYKTPVKIFALLENQNDFIEFNIEWNNKTKNHIMQVEFGLPEPCKEVFSDDLAGYTKREFDTDYDIYKKIPAPRGIELPLNTAPFQKCLWLQGIGVITEGLQEYEVFKNKLRLTILRATGTISNPKNPTRGTPAGPPLPTPDLQMLGHNSARFAVCFKNNIEACEPNIEKFYDTALLCNADLSDCVFFETGCDSLLVNTVKLNDNGDLIVRLLNKADSSNTLKFRTTLKNSGIYFTNAMEEITDEYKDTKIEANSFVTILLKK</sequence>
<comment type="similarity">
    <text evidence="1">Belongs to the glycosyl hydrolase 38 family.</text>
</comment>
<dbReference type="InterPro" id="IPR000602">
    <property type="entry name" value="Glyco_hydro_38_N"/>
</dbReference>
<dbReference type="GO" id="GO:0004559">
    <property type="term" value="F:alpha-mannosidase activity"/>
    <property type="evidence" value="ECO:0007669"/>
    <property type="project" value="InterPro"/>
</dbReference>
<comment type="caution">
    <text evidence="6">The sequence shown here is derived from an EMBL/GenBank/DDBJ whole genome shotgun (WGS) entry which is preliminary data.</text>
</comment>
<dbReference type="Gene3D" id="2.70.98.30">
    <property type="entry name" value="Golgi alpha-mannosidase II, domain 4"/>
    <property type="match status" value="1"/>
</dbReference>
<dbReference type="InterPro" id="IPR015341">
    <property type="entry name" value="Glyco_hydro_38_cen"/>
</dbReference>
<evidence type="ECO:0000256" key="2">
    <source>
        <dbReference type="ARBA" id="ARBA00022723"/>
    </source>
</evidence>
<evidence type="ECO:0000313" key="7">
    <source>
        <dbReference type="Proteomes" id="UP000886748"/>
    </source>
</evidence>
<proteinExistence type="inferred from homology"/>
<protein>
    <recommendedName>
        <fullName evidence="5">Glycoside hydrolase family 38 central domain-containing protein</fullName>
    </recommendedName>
</protein>
<gene>
    <name evidence="6" type="ORF">IAD26_07850</name>
</gene>
<organism evidence="6 7">
    <name type="scientific">Candidatus Limenecus avicola</name>
    <dbReference type="NCBI Taxonomy" id="2840847"/>
    <lineage>
        <taxon>Bacteria</taxon>
        <taxon>Bacillati</taxon>
        <taxon>Bacillota</taxon>
        <taxon>Clostridia</taxon>
        <taxon>Eubacteriales</taxon>
        <taxon>Clostridiaceae</taxon>
        <taxon>Clostridiaceae incertae sedis</taxon>
        <taxon>Candidatus Limenecus</taxon>
    </lineage>
</organism>
<dbReference type="EMBL" id="DVOD01000057">
    <property type="protein sequence ID" value="HIU93027.1"/>
    <property type="molecule type" value="Genomic_DNA"/>
</dbReference>
<dbReference type="InterPro" id="IPR027291">
    <property type="entry name" value="Glyco_hydro_38_N_sf"/>
</dbReference>